<dbReference type="PROSITE" id="PS50059">
    <property type="entry name" value="FKBP_PPIASE"/>
    <property type="match status" value="2"/>
</dbReference>
<evidence type="ECO:0000256" key="2">
    <source>
        <dbReference type="ARBA" id="ARBA00006577"/>
    </source>
</evidence>
<dbReference type="PANTHER" id="PTHR43811">
    <property type="entry name" value="FKBP-TYPE PEPTIDYL-PROLYL CIS-TRANS ISOMERASE FKPA"/>
    <property type="match status" value="1"/>
</dbReference>
<dbReference type="Gene3D" id="3.10.50.40">
    <property type="match status" value="2"/>
</dbReference>
<dbReference type="RefSeq" id="WP_169111949.1">
    <property type="nucleotide sequence ID" value="NZ_CP051684.1"/>
</dbReference>
<accession>A0ABX6M7E4</accession>
<comment type="catalytic activity">
    <reaction evidence="1 5 6">
        <text>[protein]-peptidylproline (omega=180) = [protein]-peptidylproline (omega=0)</text>
        <dbReference type="Rhea" id="RHEA:16237"/>
        <dbReference type="Rhea" id="RHEA-COMP:10747"/>
        <dbReference type="Rhea" id="RHEA-COMP:10748"/>
        <dbReference type="ChEBI" id="CHEBI:83833"/>
        <dbReference type="ChEBI" id="CHEBI:83834"/>
        <dbReference type="EC" id="5.2.1.8"/>
    </reaction>
</comment>
<evidence type="ECO:0000256" key="5">
    <source>
        <dbReference type="PROSITE-ProRule" id="PRU00277"/>
    </source>
</evidence>
<evidence type="ECO:0000313" key="9">
    <source>
        <dbReference type="EMBL" id="QJD90108.1"/>
    </source>
</evidence>
<feature type="region of interest" description="Disordered" evidence="7">
    <location>
        <begin position="1"/>
        <end position="34"/>
    </location>
</feature>
<evidence type="ECO:0000256" key="7">
    <source>
        <dbReference type="SAM" id="MobiDB-lite"/>
    </source>
</evidence>
<gene>
    <name evidence="9" type="ORF">HH213_08360</name>
</gene>
<evidence type="ECO:0000256" key="4">
    <source>
        <dbReference type="ARBA" id="ARBA00023235"/>
    </source>
</evidence>
<feature type="domain" description="PPIase FKBP-type" evidence="8">
    <location>
        <begin position="47"/>
        <end position="141"/>
    </location>
</feature>
<keyword evidence="4 5" id="KW-0413">Isomerase</keyword>
<sequence>MSTLTACGGGGGSSSSAGGSTTTPADNPGSFSQTDTVLGTGTLASSTDIVGIRYSYWLYSASAADHKGTKIDSNLTSATPYVFTLGASGNLKGLDQGVTGMKIGGQRTLIIPASLAFGATASASIPANSGLVFDVQLTDVQALAEAPAFGTVDTVVGTGTTAIAGSTANVKYSAYLYSSVAADHKGILVDTNTTSTTNFSFVLGGGGVIKGFDQGVTGMKVGGKRTITMPSTLAYGTSGSGSIPGNSGMIFTIELISVQ</sequence>
<dbReference type="EMBL" id="CP051684">
    <property type="protein sequence ID" value="QJD90108.1"/>
    <property type="molecule type" value="Genomic_DNA"/>
</dbReference>
<dbReference type="SUPFAM" id="SSF54534">
    <property type="entry name" value="FKBP-like"/>
    <property type="match status" value="2"/>
</dbReference>
<feature type="compositionally biased region" description="Low complexity" evidence="7">
    <location>
        <begin position="14"/>
        <end position="23"/>
    </location>
</feature>
<dbReference type="InterPro" id="IPR001179">
    <property type="entry name" value="PPIase_FKBP_dom"/>
</dbReference>
<dbReference type="InterPro" id="IPR046357">
    <property type="entry name" value="PPIase_dom_sf"/>
</dbReference>
<protein>
    <recommendedName>
        <fullName evidence="6">Peptidyl-prolyl cis-trans isomerase</fullName>
        <ecNumber evidence="6">5.2.1.8</ecNumber>
    </recommendedName>
</protein>
<keyword evidence="3 5" id="KW-0697">Rotamase</keyword>
<comment type="similarity">
    <text evidence="2 6">Belongs to the FKBP-type PPIase family.</text>
</comment>
<dbReference type="Proteomes" id="UP000503117">
    <property type="component" value="Chromosome"/>
</dbReference>
<feature type="domain" description="PPIase FKBP-type" evidence="8">
    <location>
        <begin position="165"/>
        <end position="259"/>
    </location>
</feature>
<name>A0ABX6M7E4_9BURK</name>
<dbReference type="Pfam" id="PF00254">
    <property type="entry name" value="FKBP_C"/>
    <property type="match status" value="2"/>
</dbReference>
<evidence type="ECO:0000256" key="1">
    <source>
        <dbReference type="ARBA" id="ARBA00000971"/>
    </source>
</evidence>
<reference evidence="9 10" key="1">
    <citation type="submission" date="2020-04" db="EMBL/GenBank/DDBJ databases">
        <title>Genome sequencing of novel species.</title>
        <authorList>
            <person name="Heo J."/>
            <person name="Kim S.-J."/>
            <person name="Kim J.-S."/>
            <person name="Hong S.-B."/>
            <person name="Kwon S.-W."/>
        </authorList>
    </citation>
    <scope>NUCLEOTIDE SEQUENCE [LARGE SCALE GENOMIC DNA]</scope>
    <source>
        <strain evidence="9 10">AF9R3</strain>
    </source>
</reference>
<keyword evidence="10" id="KW-1185">Reference proteome</keyword>
<proteinExistence type="inferred from homology"/>
<evidence type="ECO:0000259" key="8">
    <source>
        <dbReference type="PROSITE" id="PS50059"/>
    </source>
</evidence>
<evidence type="ECO:0000313" key="10">
    <source>
        <dbReference type="Proteomes" id="UP000503117"/>
    </source>
</evidence>
<organism evidence="9 10">
    <name type="scientific">Duganella dendranthematis</name>
    <dbReference type="NCBI Taxonomy" id="2728021"/>
    <lineage>
        <taxon>Bacteria</taxon>
        <taxon>Pseudomonadati</taxon>
        <taxon>Pseudomonadota</taxon>
        <taxon>Betaproteobacteria</taxon>
        <taxon>Burkholderiales</taxon>
        <taxon>Oxalobacteraceae</taxon>
        <taxon>Telluria group</taxon>
        <taxon>Duganella</taxon>
    </lineage>
</organism>
<evidence type="ECO:0000256" key="6">
    <source>
        <dbReference type="RuleBase" id="RU003915"/>
    </source>
</evidence>
<dbReference type="PANTHER" id="PTHR43811:SF19">
    <property type="entry name" value="39 KDA FK506-BINDING NUCLEAR PROTEIN"/>
    <property type="match status" value="1"/>
</dbReference>
<evidence type="ECO:0000256" key="3">
    <source>
        <dbReference type="ARBA" id="ARBA00023110"/>
    </source>
</evidence>
<dbReference type="EC" id="5.2.1.8" evidence="6"/>
<dbReference type="GO" id="GO:0016853">
    <property type="term" value="F:isomerase activity"/>
    <property type="evidence" value="ECO:0007669"/>
    <property type="project" value="UniProtKB-KW"/>
</dbReference>